<sequence>MPAESGDPSEKLWSLVLDLSAQVAANQKLVESLKKQLEDLQGQAIHSKTGYALRRFNVDLSQEAFLTQVERLNAQLANENTLLSHESKQLGTLLRECESTLETVMGKFRAFSHAAQQHGLDLSAYYESRLEAQTRKVDEASERESHAMYNMHQRLGDLVRGALQSFDGEDELGSNDALEHATELEHLRQENETLRLLLGMRQGDANVASDATAERSSTTDLSVSRTQAQDTSETAVPTQPIVDEVDAGVPASTN</sequence>
<gene>
    <name evidence="2" type="ORF">MSYG_3748</name>
</gene>
<proteinExistence type="predicted"/>
<dbReference type="PANTHER" id="PTHR39472:SF1">
    <property type="entry name" value="EXPRESSED PROTEIN"/>
    <property type="match status" value="1"/>
</dbReference>
<protein>
    <submittedName>
        <fullName evidence="2">Uncharacterized protein</fullName>
    </submittedName>
</protein>
<reference evidence="3" key="1">
    <citation type="journal article" date="2017" name="Nucleic Acids Res.">
        <title>Proteogenomics produces comprehensive and highly accurate protein-coding gene annotation in a complete genome assembly of Malassezia sympodialis.</title>
        <authorList>
            <person name="Zhu Y."/>
            <person name="Engstroem P.G."/>
            <person name="Tellgren-Roth C."/>
            <person name="Baudo C.D."/>
            <person name="Kennell J.C."/>
            <person name="Sun S."/>
            <person name="Billmyre R.B."/>
            <person name="Schroeder M.S."/>
            <person name="Andersson A."/>
            <person name="Holm T."/>
            <person name="Sigurgeirsson B."/>
            <person name="Wu G."/>
            <person name="Sankaranarayanan S.R."/>
            <person name="Siddharthan R."/>
            <person name="Sanyal K."/>
            <person name="Lundeberg J."/>
            <person name="Nystedt B."/>
            <person name="Boekhout T."/>
            <person name="Dawson T.L. Jr."/>
            <person name="Heitman J."/>
            <person name="Scheynius A."/>
            <person name="Lehtioe J."/>
        </authorList>
    </citation>
    <scope>NUCLEOTIDE SEQUENCE [LARGE SCALE GENOMIC DNA]</scope>
    <source>
        <strain evidence="3">ATCC 42132</strain>
    </source>
</reference>
<accession>M5ELV1</accession>
<organism evidence="2 3">
    <name type="scientific">Malassezia sympodialis (strain ATCC 42132)</name>
    <name type="common">Atopic eczema-associated yeast</name>
    <dbReference type="NCBI Taxonomy" id="1230383"/>
    <lineage>
        <taxon>Eukaryota</taxon>
        <taxon>Fungi</taxon>
        <taxon>Dikarya</taxon>
        <taxon>Basidiomycota</taxon>
        <taxon>Ustilaginomycotina</taxon>
        <taxon>Malasseziomycetes</taxon>
        <taxon>Malasseziales</taxon>
        <taxon>Malasseziaceae</taxon>
        <taxon>Malassezia</taxon>
    </lineage>
</organism>
<dbReference type="PANTHER" id="PTHR39472">
    <property type="entry name" value="EXPRESSED PROTEIN"/>
    <property type="match status" value="1"/>
</dbReference>
<dbReference type="Proteomes" id="UP000186303">
    <property type="component" value="Chromosome 6"/>
</dbReference>
<keyword evidence="3" id="KW-1185">Reference proteome</keyword>
<evidence type="ECO:0000313" key="2">
    <source>
        <dbReference type="EMBL" id="SHO79399.1"/>
    </source>
</evidence>
<dbReference type="OMA" id="ERESHAM"/>
<name>M5ELV1_MALS4</name>
<dbReference type="KEGG" id="msym:MSY001_1287"/>
<dbReference type="OrthoDB" id="21214at2759"/>
<dbReference type="AlphaFoldDB" id="M5ELV1"/>
<evidence type="ECO:0000313" key="3">
    <source>
        <dbReference type="Proteomes" id="UP000186303"/>
    </source>
</evidence>
<dbReference type="EMBL" id="LT671826">
    <property type="protein sequence ID" value="SHO79399.1"/>
    <property type="molecule type" value="Genomic_DNA"/>
</dbReference>
<dbReference type="RefSeq" id="XP_018739879.1">
    <property type="nucleotide sequence ID" value="XM_018886401.1"/>
</dbReference>
<evidence type="ECO:0000256" key="1">
    <source>
        <dbReference type="SAM" id="MobiDB-lite"/>
    </source>
</evidence>
<feature type="region of interest" description="Disordered" evidence="1">
    <location>
        <begin position="207"/>
        <end position="254"/>
    </location>
</feature>
<dbReference type="VEuPathDB" id="FungiDB:MSYG_3748"/>
<dbReference type="STRING" id="1230383.M5ELV1"/>
<dbReference type="HOGENOM" id="CLU_052711_1_0_1"/>
<feature type="compositionally biased region" description="Polar residues" evidence="1">
    <location>
        <begin position="214"/>
        <end position="237"/>
    </location>
</feature>